<protein>
    <recommendedName>
        <fullName evidence="1">Resolvase HTH domain-containing protein</fullName>
    </recommendedName>
</protein>
<dbReference type="InterPro" id="IPR009057">
    <property type="entry name" value="Homeodomain-like_sf"/>
</dbReference>
<dbReference type="EMBL" id="MVHV01000007">
    <property type="protein sequence ID" value="ORA83659.1"/>
    <property type="molecule type" value="Genomic_DNA"/>
</dbReference>
<evidence type="ECO:0000313" key="3">
    <source>
        <dbReference type="Proteomes" id="UP000243140"/>
    </source>
</evidence>
<proteinExistence type="predicted"/>
<evidence type="ECO:0000259" key="1">
    <source>
        <dbReference type="Pfam" id="PF02796"/>
    </source>
</evidence>
<name>A0ABX3ST26_MYCMA</name>
<dbReference type="SUPFAM" id="SSF46689">
    <property type="entry name" value="Homeodomain-like"/>
    <property type="match status" value="1"/>
</dbReference>
<reference evidence="2 3" key="1">
    <citation type="submission" date="2017-02" db="EMBL/GenBank/DDBJ databases">
        <title>The new phylogeny of genus Mycobacterium.</title>
        <authorList>
            <person name="Tortoli E."/>
            <person name="Trovato A."/>
            <person name="Cirillo D.M."/>
        </authorList>
    </citation>
    <scope>NUCLEOTIDE SEQUENCE [LARGE SCALE GENOMIC DNA]</scope>
    <source>
        <strain evidence="2 3">IP1130001</strain>
    </source>
</reference>
<dbReference type="InterPro" id="IPR006120">
    <property type="entry name" value="Resolvase_HTH_dom"/>
</dbReference>
<sequence length="68" mass="7666">MTNGTSRYVSPPRRRRRVTAQLRDVVVTAYESGQTSRQVAEEFALGRTTVLKILKAAGVMVRPQGRKY</sequence>
<organism evidence="2 3">
    <name type="scientific">Mycobacterium malmoense</name>
    <dbReference type="NCBI Taxonomy" id="1780"/>
    <lineage>
        <taxon>Bacteria</taxon>
        <taxon>Bacillati</taxon>
        <taxon>Actinomycetota</taxon>
        <taxon>Actinomycetes</taxon>
        <taxon>Mycobacteriales</taxon>
        <taxon>Mycobacteriaceae</taxon>
        <taxon>Mycobacterium</taxon>
    </lineage>
</organism>
<keyword evidence="3" id="KW-1185">Reference proteome</keyword>
<comment type="caution">
    <text evidence="2">The sequence shown here is derived from an EMBL/GenBank/DDBJ whole genome shotgun (WGS) entry which is preliminary data.</text>
</comment>
<accession>A0ABX3ST26</accession>
<dbReference type="Proteomes" id="UP000243140">
    <property type="component" value="Unassembled WGS sequence"/>
</dbReference>
<feature type="domain" description="Resolvase HTH" evidence="1">
    <location>
        <begin position="24"/>
        <end position="56"/>
    </location>
</feature>
<dbReference type="Pfam" id="PF02796">
    <property type="entry name" value="HTH_7"/>
    <property type="match status" value="1"/>
</dbReference>
<evidence type="ECO:0000313" key="2">
    <source>
        <dbReference type="EMBL" id="ORA83659.1"/>
    </source>
</evidence>
<dbReference type="Gene3D" id="1.10.10.60">
    <property type="entry name" value="Homeodomain-like"/>
    <property type="match status" value="1"/>
</dbReference>
<gene>
    <name evidence="2" type="ORF">BST29_08955</name>
</gene>